<reference evidence="1 2" key="1">
    <citation type="journal article" date="2014" name="Antonie Van Leeuwenhoek">
        <title>Hyphomonas beringensis sp. nov. and Hyphomonas chukchiensis sp. nov., isolated from surface seawater of the Bering Sea and Chukchi Sea.</title>
        <authorList>
            <person name="Li C."/>
            <person name="Lai Q."/>
            <person name="Li G."/>
            <person name="Dong C."/>
            <person name="Wang J."/>
            <person name="Liao Y."/>
            <person name="Shao Z."/>
        </authorList>
    </citation>
    <scope>NUCLEOTIDE SEQUENCE [LARGE SCALE GENOMIC DNA]</scope>
    <source>
        <strain evidence="1 2">PS728</strain>
    </source>
</reference>
<dbReference type="STRING" id="1280954.HPO_15523"/>
<evidence type="ECO:0000313" key="1">
    <source>
        <dbReference type="EMBL" id="KCZ97346.1"/>
    </source>
</evidence>
<evidence type="ECO:0000313" key="2">
    <source>
        <dbReference type="Proteomes" id="UP000027100"/>
    </source>
</evidence>
<name>A0A062V5U2_9PROT</name>
<dbReference type="RefSeq" id="WP_206742170.1">
    <property type="nucleotide sequence ID" value="NZ_ARYM01000021.1"/>
</dbReference>
<dbReference type="PATRIC" id="fig|1280954.3.peg.3139"/>
<organism evidence="1 2">
    <name type="scientific">Hyphomonas polymorpha PS728</name>
    <dbReference type="NCBI Taxonomy" id="1280954"/>
    <lineage>
        <taxon>Bacteria</taxon>
        <taxon>Pseudomonadati</taxon>
        <taxon>Pseudomonadota</taxon>
        <taxon>Alphaproteobacteria</taxon>
        <taxon>Hyphomonadales</taxon>
        <taxon>Hyphomonadaceae</taxon>
        <taxon>Hyphomonas</taxon>
    </lineage>
</organism>
<accession>A0A062V5U2</accession>
<keyword evidence="2" id="KW-1185">Reference proteome</keyword>
<proteinExistence type="predicted"/>
<sequence>MVLCIEVVDKAFGEMFRDFLNAGGYEAREQSSGHREFYRFHKPKDKNFPFMVELFSKEPDKISLPDDTGIVRLEVEADIVSLSAILLDPQYFEALQNGKRVENGVTILDQSILIPFKARAFLDLTGRRDKGDKIVKGDDIKKHRADVFRLSQLLPGNAVVQVSDPLREDVRSFLAAIEAEGTLDPKALNIPMTREEAISFLRKAYGIAEDQTDDAL</sequence>
<dbReference type="EMBL" id="ARYM01000021">
    <property type="protein sequence ID" value="KCZ97346.1"/>
    <property type="molecule type" value="Genomic_DNA"/>
</dbReference>
<gene>
    <name evidence="1" type="ORF">HPO_15523</name>
</gene>
<dbReference type="Proteomes" id="UP000027100">
    <property type="component" value="Unassembled WGS sequence"/>
</dbReference>
<dbReference type="eggNOG" id="ENOG502Z9IV">
    <property type="taxonomic scope" value="Bacteria"/>
</dbReference>
<dbReference type="AlphaFoldDB" id="A0A062V5U2"/>
<comment type="caution">
    <text evidence="1">The sequence shown here is derived from an EMBL/GenBank/DDBJ whole genome shotgun (WGS) entry which is preliminary data.</text>
</comment>
<protein>
    <submittedName>
        <fullName evidence="1">Uncharacterized protein</fullName>
    </submittedName>
</protein>